<evidence type="ECO:0000313" key="2">
    <source>
        <dbReference type="Proteomes" id="UP001228049"/>
    </source>
</evidence>
<gene>
    <name evidence="1" type="ORF">KUDE01_004999</name>
</gene>
<keyword evidence="2" id="KW-1185">Reference proteome</keyword>
<dbReference type="Proteomes" id="UP001228049">
    <property type="component" value="Unassembled WGS sequence"/>
</dbReference>
<protein>
    <submittedName>
        <fullName evidence="1">Acetyl-CoA decarbonylase/synthase complex subunit alpha 1</fullName>
    </submittedName>
</protein>
<evidence type="ECO:0000313" key="1">
    <source>
        <dbReference type="EMBL" id="KAK1902035.1"/>
    </source>
</evidence>
<comment type="caution">
    <text evidence="1">The sequence shown here is derived from an EMBL/GenBank/DDBJ whole genome shotgun (WGS) entry which is preliminary data.</text>
</comment>
<name>A0AAD9CGL7_DISEL</name>
<dbReference type="EMBL" id="JASDAP010000006">
    <property type="protein sequence ID" value="KAK1902035.1"/>
    <property type="molecule type" value="Genomic_DNA"/>
</dbReference>
<dbReference type="AlphaFoldDB" id="A0AAD9CGL7"/>
<proteinExistence type="predicted"/>
<organism evidence="1 2">
    <name type="scientific">Dissostichus eleginoides</name>
    <name type="common">Patagonian toothfish</name>
    <name type="synonym">Dissostichus amissus</name>
    <dbReference type="NCBI Taxonomy" id="100907"/>
    <lineage>
        <taxon>Eukaryota</taxon>
        <taxon>Metazoa</taxon>
        <taxon>Chordata</taxon>
        <taxon>Craniata</taxon>
        <taxon>Vertebrata</taxon>
        <taxon>Euteleostomi</taxon>
        <taxon>Actinopterygii</taxon>
        <taxon>Neopterygii</taxon>
        <taxon>Teleostei</taxon>
        <taxon>Neoteleostei</taxon>
        <taxon>Acanthomorphata</taxon>
        <taxon>Eupercaria</taxon>
        <taxon>Perciformes</taxon>
        <taxon>Notothenioidei</taxon>
        <taxon>Nototheniidae</taxon>
        <taxon>Dissostichus</taxon>
    </lineage>
</organism>
<reference evidence="1" key="1">
    <citation type="submission" date="2023-04" db="EMBL/GenBank/DDBJ databases">
        <title>Chromosome-level genome of Chaenocephalus aceratus.</title>
        <authorList>
            <person name="Park H."/>
        </authorList>
    </citation>
    <scope>NUCLEOTIDE SEQUENCE</scope>
    <source>
        <strain evidence="1">DE</strain>
        <tissue evidence="1">Muscle</tissue>
    </source>
</reference>
<sequence>MFVMSCDCLTPNGLQFPQTLINTAIGDYHRLSVVGSKVSTEITRVLTEEYPKMKNLTGGGSGQRTISVVAQGSEGYTAKMLKSNTINGKHPLYIVPLQEKFDTTPLPPDAAEFCKMPKSQCKSCGKTLPLQLLVIHIETCGHNSSRKVRWRNNMKLMLKIKSSVPVQFVVTSILQISCPIMPVHVVKVHLRIYQVHQAVQTELDHIAVRKNMTAFQLLTLMLREWAWTHMKRQQPSSKDIFCGKMRWNPQSGQAWTSGRTKNPKVGKYLPSTKAHKLTGHALYGVLYKLDGDELLSDQQTNEINNLAFSWDLPAIKPANRRWLFQQLMQHAVIGRRTKQIKQIRKGLKDTKVWTLLKEKPETARIVFPRQANAFPTAQLTKFWVGWEIPTDTLKVRVVKGAYLKSSTCFGTLHVPGHFQNYEDFSKHVESCIATYVTGFGLV</sequence>
<accession>A0AAD9CGL7</accession>